<evidence type="ECO:0000313" key="2">
    <source>
        <dbReference type="Proteomes" id="UP000053237"/>
    </source>
</evidence>
<proteinExistence type="predicted"/>
<dbReference type="InterPro" id="IPR035892">
    <property type="entry name" value="C2_domain_sf"/>
</dbReference>
<reference evidence="1 2" key="1">
    <citation type="submission" date="2012-05" db="EMBL/GenBank/DDBJ databases">
        <title>Recombination and specialization in a pathogen metapopulation.</title>
        <authorList>
            <person name="Gardiner A."/>
            <person name="Kemen E."/>
            <person name="Schultz-Larsen T."/>
            <person name="MacLean D."/>
            <person name="Van Oosterhout C."/>
            <person name="Jones J.D.G."/>
        </authorList>
    </citation>
    <scope>NUCLEOTIDE SEQUENCE [LARGE SCALE GENOMIC DNA]</scope>
    <source>
        <strain evidence="1 2">Ac Nc2</strain>
    </source>
</reference>
<dbReference type="InParanoid" id="A0A024G8B4"/>
<protein>
    <recommendedName>
        <fullName evidence="3">C2 domain-containing protein</fullName>
    </recommendedName>
</protein>
<organism evidence="1 2">
    <name type="scientific">Albugo candida</name>
    <dbReference type="NCBI Taxonomy" id="65357"/>
    <lineage>
        <taxon>Eukaryota</taxon>
        <taxon>Sar</taxon>
        <taxon>Stramenopiles</taxon>
        <taxon>Oomycota</taxon>
        <taxon>Peronosporomycetes</taxon>
        <taxon>Albuginales</taxon>
        <taxon>Albuginaceae</taxon>
        <taxon>Albugo</taxon>
    </lineage>
</organism>
<name>A0A024G8B4_9STRA</name>
<dbReference type="Gene3D" id="2.60.40.150">
    <property type="entry name" value="C2 domain"/>
    <property type="match status" value="1"/>
</dbReference>
<dbReference type="OrthoDB" id="60800at2759"/>
<dbReference type="Proteomes" id="UP000053237">
    <property type="component" value="Unassembled WGS sequence"/>
</dbReference>
<evidence type="ECO:0008006" key="3">
    <source>
        <dbReference type="Google" id="ProtNLM"/>
    </source>
</evidence>
<dbReference type="AlphaFoldDB" id="A0A024G8B4"/>
<accession>A0A024G8B4</accession>
<gene>
    <name evidence="1" type="ORF">BN9_033510</name>
</gene>
<sequence length="303" mass="34335">MQKPNLSASHDAHIKTAMVSARYSKKLLRAAITIQKFVRSHLSKNGFLGKPALLCVSKATGLLSNNINGLDSMYCNVRVMKKPSGPFMFQYTTHLSKMKPMPTWTNQFFIPMLSGRCTIVVTLILQSRTGQKRFLGQTVFEMCPKWDRRCTYSDALGNWRYPTDHLLLGTSFNVAGSIHLELKPVFDDTIVHAGQFTMKECASKSKVVTTLSKWFKHNDAWLTSNSLNTPKATANVSARYKLIVRWGVLTRSHLNIYEQGTAAAVMSFELDKIQVLTSQSSLTGFYWNSRIDTKTYNEFRPDR</sequence>
<evidence type="ECO:0000313" key="1">
    <source>
        <dbReference type="EMBL" id="CCI42567.1"/>
    </source>
</evidence>
<dbReference type="SUPFAM" id="SSF49562">
    <property type="entry name" value="C2 domain (Calcium/lipid-binding domain, CaLB)"/>
    <property type="match status" value="1"/>
</dbReference>
<dbReference type="EMBL" id="CAIX01000036">
    <property type="protein sequence ID" value="CCI42567.1"/>
    <property type="molecule type" value="Genomic_DNA"/>
</dbReference>
<comment type="caution">
    <text evidence="1">The sequence shown here is derived from an EMBL/GenBank/DDBJ whole genome shotgun (WGS) entry which is preliminary data.</text>
</comment>
<keyword evidence="2" id="KW-1185">Reference proteome</keyword>